<gene>
    <name evidence="3" type="ORF">S01H1_53919</name>
</gene>
<dbReference type="SMART" id="SM00388">
    <property type="entry name" value="HisKA"/>
    <property type="match status" value="1"/>
</dbReference>
<dbReference type="PROSITE" id="PS50109">
    <property type="entry name" value="HIS_KIN"/>
    <property type="match status" value="1"/>
</dbReference>
<organism evidence="3">
    <name type="scientific">marine sediment metagenome</name>
    <dbReference type="NCBI Taxonomy" id="412755"/>
    <lineage>
        <taxon>unclassified sequences</taxon>
        <taxon>metagenomes</taxon>
        <taxon>ecological metagenomes</taxon>
    </lineage>
</organism>
<dbReference type="SMART" id="SM00387">
    <property type="entry name" value="HATPase_c"/>
    <property type="match status" value="1"/>
</dbReference>
<sequence>RWEWYSLKNERTYDLIDTPMTLPDGSIGKLEIFRDITEHKKLEAQLQQAQKMEAIGALAGGIAHDFNNVLYSIIGYTDLTMNDVPEGSLAQRNLKEVLIAANRAKDMVKQILTFSRQTETEKKPVKVQSVVKEAIELLKTSIPTTIEIRQNIDADCKPVMADPTQIHQVVMNLATNAYHAMREKGGVLAIDVAEEEISMDDSASYTDFHSGTYIKLTVSDTGHGMDKAVMEKIFDPYFTTKPVGKGTGMGLSTLHGIV</sequence>
<dbReference type="InterPro" id="IPR005467">
    <property type="entry name" value="His_kinase_dom"/>
</dbReference>
<feature type="non-terminal residue" evidence="3">
    <location>
        <position position="258"/>
    </location>
</feature>
<dbReference type="InterPro" id="IPR003661">
    <property type="entry name" value="HisK_dim/P_dom"/>
</dbReference>
<proteinExistence type="predicted"/>
<dbReference type="SUPFAM" id="SSF47384">
    <property type="entry name" value="Homodimeric domain of signal transducing histidine kinase"/>
    <property type="match status" value="1"/>
</dbReference>
<feature type="non-terminal residue" evidence="3">
    <location>
        <position position="1"/>
    </location>
</feature>
<reference evidence="3" key="1">
    <citation type="journal article" date="2014" name="Front. Microbiol.">
        <title>High frequency of phylogenetically diverse reductive dehalogenase-homologous genes in deep subseafloor sedimentary metagenomes.</title>
        <authorList>
            <person name="Kawai M."/>
            <person name="Futagami T."/>
            <person name="Toyoda A."/>
            <person name="Takaki Y."/>
            <person name="Nishi S."/>
            <person name="Hori S."/>
            <person name="Arai W."/>
            <person name="Tsubouchi T."/>
            <person name="Morono Y."/>
            <person name="Uchiyama I."/>
            <person name="Ito T."/>
            <person name="Fujiyama A."/>
            <person name="Inagaki F."/>
            <person name="Takami H."/>
        </authorList>
    </citation>
    <scope>NUCLEOTIDE SEQUENCE</scope>
    <source>
        <strain evidence="3">Expedition CK06-06</strain>
    </source>
</reference>
<dbReference type="Pfam" id="PF02518">
    <property type="entry name" value="HATPase_c"/>
    <property type="match status" value="1"/>
</dbReference>
<dbReference type="Gene3D" id="1.10.287.130">
    <property type="match status" value="1"/>
</dbReference>
<dbReference type="AlphaFoldDB" id="X0WVP5"/>
<dbReference type="PANTHER" id="PTHR43065">
    <property type="entry name" value="SENSOR HISTIDINE KINASE"/>
    <property type="match status" value="1"/>
</dbReference>
<evidence type="ECO:0000313" key="3">
    <source>
        <dbReference type="EMBL" id="GAG27282.1"/>
    </source>
</evidence>
<dbReference type="CDD" id="cd00082">
    <property type="entry name" value="HisKA"/>
    <property type="match status" value="1"/>
</dbReference>
<comment type="caution">
    <text evidence="3">The sequence shown here is derived from an EMBL/GenBank/DDBJ whole genome shotgun (WGS) entry which is preliminary data.</text>
</comment>
<dbReference type="Pfam" id="PF00512">
    <property type="entry name" value="HisKA"/>
    <property type="match status" value="1"/>
</dbReference>
<protein>
    <recommendedName>
        <fullName evidence="2">Histidine kinase domain-containing protein</fullName>
    </recommendedName>
</protein>
<dbReference type="InterPro" id="IPR036097">
    <property type="entry name" value="HisK_dim/P_sf"/>
</dbReference>
<dbReference type="InterPro" id="IPR004358">
    <property type="entry name" value="Sig_transdc_His_kin-like_C"/>
</dbReference>
<dbReference type="GO" id="GO:0000155">
    <property type="term" value="F:phosphorelay sensor kinase activity"/>
    <property type="evidence" value="ECO:0007669"/>
    <property type="project" value="InterPro"/>
</dbReference>
<dbReference type="Gene3D" id="3.30.565.10">
    <property type="entry name" value="Histidine kinase-like ATPase, C-terminal domain"/>
    <property type="match status" value="1"/>
</dbReference>
<dbReference type="EMBL" id="BARS01034948">
    <property type="protein sequence ID" value="GAG27282.1"/>
    <property type="molecule type" value="Genomic_DNA"/>
</dbReference>
<evidence type="ECO:0000256" key="1">
    <source>
        <dbReference type="ARBA" id="ARBA00022553"/>
    </source>
</evidence>
<dbReference type="PRINTS" id="PR00344">
    <property type="entry name" value="BCTRLSENSOR"/>
</dbReference>
<dbReference type="SUPFAM" id="SSF55874">
    <property type="entry name" value="ATPase domain of HSP90 chaperone/DNA topoisomerase II/histidine kinase"/>
    <property type="match status" value="1"/>
</dbReference>
<dbReference type="InterPro" id="IPR003594">
    <property type="entry name" value="HATPase_dom"/>
</dbReference>
<dbReference type="InterPro" id="IPR036890">
    <property type="entry name" value="HATPase_C_sf"/>
</dbReference>
<evidence type="ECO:0000259" key="2">
    <source>
        <dbReference type="PROSITE" id="PS50109"/>
    </source>
</evidence>
<keyword evidence="1" id="KW-0597">Phosphoprotein</keyword>
<name>X0WVP5_9ZZZZ</name>
<accession>X0WVP5</accession>
<feature type="domain" description="Histidine kinase" evidence="2">
    <location>
        <begin position="61"/>
        <end position="258"/>
    </location>
</feature>
<dbReference type="PANTHER" id="PTHR43065:SF42">
    <property type="entry name" value="TWO-COMPONENT SENSOR PPRA"/>
    <property type="match status" value="1"/>
</dbReference>